<gene>
    <name evidence="2" type="ORF">Tco_0956236</name>
</gene>
<protein>
    <submittedName>
        <fullName evidence="2">Uncharacterized protein</fullName>
    </submittedName>
</protein>
<dbReference type="Proteomes" id="UP001151760">
    <property type="component" value="Unassembled WGS sequence"/>
</dbReference>
<evidence type="ECO:0000256" key="1">
    <source>
        <dbReference type="SAM" id="MobiDB-lite"/>
    </source>
</evidence>
<sequence length="175" mass="19380">MPNTMNNTLCNVKNRHMSYNANENNIVKALIQQSNRYYSESLMISIRVLAAEEIRSEEGKYHKPDFSKASSAGGKIHILKPSCERNGITPTPKENLSPTSGSKVPNSPLTGKNEESYKFPIAVQQSFNSLWSQDVRGDPDSGIGGLQIQCCLRGPPHHDFSLMDILPGKSTRYAI</sequence>
<evidence type="ECO:0000313" key="3">
    <source>
        <dbReference type="Proteomes" id="UP001151760"/>
    </source>
</evidence>
<reference evidence="2" key="1">
    <citation type="journal article" date="2022" name="Int. J. Mol. Sci.">
        <title>Draft Genome of Tanacetum Coccineum: Genomic Comparison of Closely Related Tanacetum-Family Plants.</title>
        <authorList>
            <person name="Yamashiro T."/>
            <person name="Shiraishi A."/>
            <person name="Nakayama K."/>
            <person name="Satake H."/>
        </authorList>
    </citation>
    <scope>NUCLEOTIDE SEQUENCE</scope>
</reference>
<reference evidence="2" key="2">
    <citation type="submission" date="2022-01" db="EMBL/GenBank/DDBJ databases">
        <authorList>
            <person name="Yamashiro T."/>
            <person name="Shiraishi A."/>
            <person name="Satake H."/>
            <person name="Nakayama K."/>
        </authorList>
    </citation>
    <scope>NUCLEOTIDE SEQUENCE</scope>
</reference>
<evidence type="ECO:0000313" key="2">
    <source>
        <dbReference type="EMBL" id="GJT47521.1"/>
    </source>
</evidence>
<accession>A0ABQ5E9F4</accession>
<comment type="caution">
    <text evidence="2">The sequence shown here is derived from an EMBL/GenBank/DDBJ whole genome shotgun (WGS) entry which is preliminary data.</text>
</comment>
<feature type="region of interest" description="Disordered" evidence="1">
    <location>
        <begin position="80"/>
        <end position="111"/>
    </location>
</feature>
<feature type="compositionally biased region" description="Polar residues" evidence="1">
    <location>
        <begin position="88"/>
        <end position="110"/>
    </location>
</feature>
<dbReference type="EMBL" id="BQNB010016074">
    <property type="protein sequence ID" value="GJT47521.1"/>
    <property type="molecule type" value="Genomic_DNA"/>
</dbReference>
<organism evidence="2 3">
    <name type="scientific">Tanacetum coccineum</name>
    <dbReference type="NCBI Taxonomy" id="301880"/>
    <lineage>
        <taxon>Eukaryota</taxon>
        <taxon>Viridiplantae</taxon>
        <taxon>Streptophyta</taxon>
        <taxon>Embryophyta</taxon>
        <taxon>Tracheophyta</taxon>
        <taxon>Spermatophyta</taxon>
        <taxon>Magnoliopsida</taxon>
        <taxon>eudicotyledons</taxon>
        <taxon>Gunneridae</taxon>
        <taxon>Pentapetalae</taxon>
        <taxon>asterids</taxon>
        <taxon>campanulids</taxon>
        <taxon>Asterales</taxon>
        <taxon>Asteraceae</taxon>
        <taxon>Asteroideae</taxon>
        <taxon>Anthemideae</taxon>
        <taxon>Anthemidinae</taxon>
        <taxon>Tanacetum</taxon>
    </lineage>
</organism>
<keyword evidence="3" id="KW-1185">Reference proteome</keyword>
<proteinExistence type="predicted"/>
<name>A0ABQ5E9F4_9ASTR</name>